<dbReference type="SUPFAM" id="SSF47473">
    <property type="entry name" value="EF-hand"/>
    <property type="match status" value="1"/>
</dbReference>
<dbReference type="InterPro" id="IPR018247">
    <property type="entry name" value="EF_Hand_1_Ca_BS"/>
</dbReference>
<evidence type="ECO:0000313" key="3">
    <source>
        <dbReference type="EMBL" id="MCB5408539.1"/>
    </source>
</evidence>
<proteinExistence type="predicted"/>
<dbReference type="PROSITE" id="PS00018">
    <property type="entry name" value="EF_HAND_1"/>
    <property type="match status" value="1"/>
</dbReference>
<dbReference type="InterPro" id="IPR002048">
    <property type="entry name" value="EF_hand_dom"/>
</dbReference>
<feature type="chain" id="PRO_5045129503" description="EF-hand domain-containing protein" evidence="1">
    <location>
        <begin position="21"/>
        <end position="91"/>
    </location>
</feature>
<keyword evidence="4" id="KW-1185">Reference proteome</keyword>
<keyword evidence="1" id="KW-0732">Signal</keyword>
<comment type="caution">
    <text evidence="3">The sequence shown here is derived from an EMBL/GenBank/DDBJ whole genome shotgun (WGS) entry which is preliminary data.</text>
</comment>
<dbReference type="Pfam" id="PF13202">
    <property type="entry name" value="EF-hand_5"/>
    <property type="match status" value="1"/>
</dbReference>
<dbReference type="PROSITE" id="PS50222">
    <property type="entry name" value="EF_HAND_2"/>
    <property type="match status" value="1"/>
</dbReference>
<organism evidence="3 4">
    <name type="scientific">Pseudogemmobacter faecipullorum</name>
    <dbReference type="NCBI Taxonomy" id="2755041"/>
    <lineage>
        <taxon>Bacteria</taxon>
        <taxon>Pseudomonadati</taxon>
        <taxon>Pseudomonadota</taxon>
        <taxon>Alphaproteobacteria</taxon>
        <taxon>Rhodobacterales</taxon>
        <taxon>Paracoccaceae</taxon>
        <taxon>Pseudogemmobacter</taxon>
    </lineage>
</organism>
<name>A0ABS8CGN2_9RHOB</name>
<dbReference type="EMBL" id="JACDXX010000001">
    <property type="protein sequence ID" value="MCB5408539.1"/>
    <property type="molecule type" value="Genomic_DNA"/>
</dbReference>
<evidence type="ECO:0000256" key="1">
    <source>
        <dbReference type="SAM" id="SignalP"/>
    </source>
</evidence>
<dbReference type="Gene3D" id="1.10.238.10">
    <property type="entry name" value="EF-hand"/>
    <property type="match status" value="1"/>
</dbReference>
<evidence type="ECO:0000313" key="4">
    <source>
        <dbReference type="Proteomes" id="UP001198571"/>
    </source>
</evidence>
<dbReference type="InterPro" id="IPR011992">
    <property type="entry name" value="EF-hand-dom_pair"/>
</dbReference>
<dbReference type="Proteomes" id="UP001198571">
    <property type="component" value="Unassembled WGS sequence"/>
</dbReference>
<feature type="signal peptide" evidence="1">
    <location>
        <begin position="1"/>
        <end position="20"/>
    </location>
</feature>
<protein>
    <recommendedName>
        <fullName evidence="2">EF-hand domain-containing protein</fullName>
    </recommendedName>
</protein>
<dbReference type="RefSeq" id="WP_226933411.1">
    <property type="nucleotide sequence ID" value="NZ_JACDXX010000001.1"/>
</dbReference>
<sequence>MRFKALLTLPALLITGAALAQTSPPQIADSDGSGDWSLGELQAGWPEMTAEGFAAIDSDGNGAVTAEELQTAVDNNLVQMPAAPASGTAAP</sequence>
<feature type="domain" description="EF-hand" evidence="2">
    <location>
        <begin position="44"/>
        <end position="79"/>
    </location>
</feature>
<reference evidence="3 4" key="1">
    <citation type="submission" date="2020-07" db="EMBL/GenBank/DDBJ databases">
        <title>Pseudogemmobacter sp. nov., isolated from poultry manure in Taiwan.</title>
        <authorList>
            <person name="Lin S.-Y."/>
            <person name="Tang Y.-S."/>
            <person name="Young C.-C."/>
        </authorList>
    </citation>
    <scope>NUCLEOTIDE SEQUENCE [LARGE SCALE GENOMIC DNA]</scope>
    <source>
        <strain evidence="3 4">CC-YST710</strain>
    </source>
</reference>
<accession>A0ABS8CGN2</accession>
<evidence type="ECO:0000259" key="2">
    <source>
        <dbReference type="PROSITE" id="PS50222"/>
    </source>
</evidence>
<gene>
    <name evidence="3" type="ORF">H0485_00770</name>
</gene>